<dbReference type="EMBL" id="CP102453">
    <property type="protein sequence ID" value="UUX35146.1"/>
    <property type="molecule type" value="Genomic_DNA"/>
</dbReference>
<proteinExistence type="predicted"/>
<evidence type="ECO:0000259" key="1">
    <source>
        <dbReference type="SMART" id="SM00966"/>
    </source>
</evidence>
<keyword evidence="3" id="KW-1185">Reference proteome</keyword>
<evidence type="ECO:0000313" key="2">
    <source>
        <dbReference type="EMBL" id="UUX35146.1"/>
    </source>
</evidence>
<reference evidence="2 3" key="1">
    <citation type="submission" date="2022-08" db="EMBL/GenBank/DDBJ databases">
        <title>Aerococcaceae sp. nov isolated from spoiled eye mask.</title>
        <authorList>
            <person name="Zhou G."/>
            <person name="Xie X.-B."/>
            <person name="Shi Q.-S."/>
            <person name="Wang Y.-S."/>
            <person name="Wen X."/>
            <person name="Peng H."/>
            <person name="Yang X.-J."/>
            <person name="Tao H.-B."/>
            <person name="Huang X.-M."/>
        </authorList>
    </citation>
    <scope>NUCLEOTIDE SEQUENCE [LARGE SCALE GENOMIC DNA]</scope>
    <source>
        <strain evidence="3">DM20194951</strain>
    </source>
</reference>
<dbReference type="GO" id="GO:0003677">
    <property type="term" value="F:DNA binding"/>
    <property type="evidence" value="ECO:0007669"/>
    <property type="project" value="UniProtKB-KW"/>
</dbReference>
<dbReference type="Gene3D" id="2.10.260.10">
    <property type="match status" value="1"/>
</dbReference>
<organism evidence="2 3">
    <name type="scientific">Fundicoccus culcitae</name>
    <dbReference type="NCBI Taxonomy" id="2969821"/>
    <lineage>
        <taxon>Bacteria</taxon>
        <taxon>Bacillati</taxon>
        <taxon>Bacillota</taxon>
        <taxon>Bacilli</taxon>
        <taxon>Lactobacillales</taxon>
        <taxon>Aerococcaceae</taxon>
        <taxon>Fundicoccus</taxon>
    </lineage>
</organism>
<dbReference type="Proteomes" id="UP001315967">
    <property type="component" value="Chromosome"/>
</dbReference>
<sequence>MDKTKETVELRKWGNSNAILIPNSLIKKYNLKAGDSLDIIEEESTLMIKTEKRPDTTHIDIAERIINKNLDVFLRLKDK</sequence>
<dbReference type="SMART" id="SM00966">
    <property type="entry name" value="SpoVT_AbrB"/>
    <property type="match status" value="1"/>
</dbReference>
<accession>A0ABY5P980</accession>
<dbReference type="InterPro" id="IPR037914">
    <property type="entry name" value="SpoVT-AbrB_sf"/>
</dbReference>
<dbReference type="InterPro" id="IPR007159">
    <property type="entry name" value="SpoVT-AbrB_dom"/>
</dbReference>
<protein>
    <submittedName>
        <fullName evidence="2">AbrB/MazE/SpoVT family DNA-binding domain-containing protein</fullName>
    </submittedName>
</protein>
<gene>
    <name evidence="2" type="ORF">NRE15_05760</name>
</gene>
<dbReference type="Pfam" id="PF04014">
    <property type="entry name" value="MazE_antitoxin"/>
    <property type="match status" value="1"/>
</dbReference>
<dbReference type="RefSeq" id="WP_313794639.1">
    <property type="nucleotide sequence ID" value="NZ_CP102453.1"/>
</dbReference>
<feature type="domain" description="SpoVT-AbrB" evidence="1">
    <location>
        <begin position="11"/>
        <end position="56"/>
    </location>
</feature>
<keyword evidence="2" id="KW-0238">DNA-binding</keyword>
<evidence type="ECO:0000313" key="3">
    <source>
        <dbReference type="Proteomes" id="UP001315967"/>
    </source>
</evidence>
<dbReference type="SUPFAM" id="SSF89447">
    <property type="entry name" value="AbrB/MazE/MraZ-like"/>
    <property type="match status" value="1"/>
</dbReference>
<name>A0ABY5P980_9LACT</name>